<feature type="domain" description="DUF8194" evidence="3">
    <location>
        <begin position="258"/>
        <end position="347"/>
    </location>
</feature>
<dbReference type="Proteomes" id="UP000190959">
    <property type="component" value="Unassembled WGS sequence"/>
</dbReference>
<evidence type="ECO:0000313" key="6">
    <source>
        <dbReference type="Proteomes" id="UP000190959"/>
    </source>
</evidence>
<dbReference type="Pfam" id="PF26615">
    <property type="entry name" value="DUF8195"/>
    <property type="match status" value="1"/>
</dbReference>
<dbReference type="InterPro" id="IPR058507">
    <property type="entry name" value="DUF8194"/>
</dbReference>
<evidence type="ECO:0000259" key="3">
    <source>
        <dbReference type="Pfam" id="PF26614"/>
    </source>
</evidence>
<dbReference type="Pfam" id="PF26614">
    <property type="entry name" value="DUF8194"/>
    <property type="match status" value="1"/>
</dbReference>
<reference evidence="5 6" key="1">
    <citation type="submission" date="2017-02" db="EMBL/GenBank/DDBJ databases">
        <title>Genome sequence of Clostridium beijerinckii Br21.</title>
        <authorList>
            <person name="Fonseca B.C."/>
            <person name="Guazzaroni M.E."/>
            <person name="Riano-Pachon D.M."/>
            <person name="Reginatto V."/>
        </authorList>
    </citation>
    <scope>NUCLEOTIDE SEQUENCE [LARGE SCALE GENOMIC DNA]</scope>
    <source>
        <strain evidence="5 6">Br21</strain>
    </source>
</reference>
<proteinExistence type="predicted"/>
<keyword evidence="1" id="KW-0732">Signal</keyword>
<dbReference type="Pfam" id="PF26613">
    <property type="entry name" value="DUF8193"/>
    <property type="match status" value="1"/>
</dbReference>
<protein>
    <submittedName>
        <fullName evidence="5">Uncharacterized protein</fullName>
    </submittedName>
</protein>
<dbReference type="InterPro" id="IPR058508">
    <property type="entry name" value="DUF8195"/>
</dbReference>
<feature type="domain" description="DUF8193" evidence="2">
    <location>
        <begin position="26"/>
        <end position="245"/>
    </location>
</feature>
<feature type="domain" description="DUF8195" evidence="4">
    <location>
        <begin position="351"/>
        <end position="569"/>
    </location>
</feature>
<feature type="chain" id="PRO_5038858753" evidence="1">
    <location>
        <begin position="23"/>
        <end position="575"/>
    </location>
</feature>
<accession>A0A1S9N5M5</accession>
<sequence>MKKITAFLICLLMVLFSIPSNAYAVGDGNFDGGGGGMGNGSSQNFWNPGNDGVRVTIIRTSDQMPVTEPIDFSNQNQPSSIVHFGKVSKVQYRNGDSLSPQVNGYVSYQPSEPLPRIIASSSYSINIEATKKYFCSEYALKLISDITGMSYENLINGDYKVLLEPIAYFTFQGAYMAMTAHEAALYDEALGGQLRAYMVSLTHKNLPLALYLQTSDMGFPAWSGGSDQKVSDEEIKSYLGIGIVRFSDADKGVDIDSNTYEYRCDTDVISSITVKTDKRRTPDNPISVTFRVSGQNYTVNNIYIPEGESQKVWFKWHTPKTPQTLSIAVSVSGAAAKSSSITANIVELKEKTPPNPTANDKNNNFTQSNIPSKVEKTSATWGEWDCYWVPKWVWESDWDWVSDGNDSGHWEDNGEWVDRGDWKYRWIAYYANFSATMNVKPDSKAPTAYSKTMKSGYGINLNVATSLNSNAPASAITGAQNVISYYPEFNYQTYDRVLDMINSSYYSSFQLRKNKYSTYNNRTHFTPIWYPDGTYSVYAEVIDVWTPDGMLSTDANDYVNIKGSLYDDWHIGPQF</sequence>
<feature type="signal peptide" evidence="1">
    <location>
        <begin position="1"/>
        <end position="22"/>
    </location>
</feature>
<name>A0A1S9N5M5_CLOBE</name>
<evidence type="ECO:0000256" key="1">
    <source>
        <dbReference type="SAM" id="SignalP"/>
    </source>
</evidence>
<evidence type="ECO:0000259" key="2">
    <source>
        <dbReference type="Pfam" id="PF26613"/>
    </source>
</evidence>
<gene>
    <name evidence="5" type="ORF">CBEIBR21_13540</name>
</gene>
<dbReference type="InterPro" id="IPR058506">
    <property type="entry name" value="DUF8193"/>
</dbReference>
<comment type="caution">
    <text evidence="5">The sequence shown here is derived from an EMBL/GenBank/DDBJ whole genome shotgun (WGS) entry which is preliminary data.</text>
</comment>
<dbReference type="RefSeq" id="WP_078115923.1">
    <property type="nucleotide sequence ID" value="NZ_MWMH01000004.1"/>
</dbReference>
<dbReference type="EMBL" id="MWMH01000004">
    <property type="protein sequence ID" value="OOP72836.1"/>
    <property type="molecule type" value="Genomic_DNA"/>
</dbReference>
<dbReference type="AlphaFoldDB" id="A0A1S9N5M5"/>
<organism evidence="5 6">
    <name type="scientific">Clostridium beijerinckii</name>
    <name type="common">Clostridium MP</name>
    <dbReference type="NCBI Taxonomy" id="1520"/>
    <lineage>
        <taxon>Bacteria</taxon>
        <taxon>Bacillati</taxon>
        <taxon>Bacillota</taxon>
        <taxon>Clostridia</taxon>
        <taxon>Eubacteriales</taxon>
        <taxon>Clostridiaceae</taxon>
        <taxon>Clostridium</taxon>
    </lineage>
</organism>
<evidence type="ECO:0000313" key="5">
    <source>
        <dbReference type="EMBL" id="OOP72836.1"/>
    </source>
</evidence>
<evidence type="ECO:0000259" key="4">
    <source>
        <dbReference type="Pfam" id="PF26615"/>
    </source>
</evidence>